<dbReference type="NCBIfam" id="TIGR00525">
    <property type="entry name" value="folB"/>
    <property type="match status" value="1"/>
</dbReference>
<dbReference type="Gene3D" id="3.30.1130.10">
    <property type="match status" value="1"/>
</dbReference>
<dbReference type="GO" id="GO:0005737">
    <property type="term" value="C:cytoplasm"/>
    <property type="evidence" value="ECO:0007669"/>
    <property type="project" value="TreeGrafter"/>
</dbReference>
<dbReference type="SMART" id="SM00905">
    <property type="entry name" value="FolB"/>
    <property type="match status" value="1"/>
</dbReference>
<reference evidence="8 9" key="1">
    <citation type="submission" date="2018-11" db="EMBL/GenBank/DDBJ databases">
        <title>Chitinophaga lutea sp.nov., isolate from arsenic contaminated soil.</title>
        <authorList>
            <person name="Zong Y."/>
        </authorList>
    </citation>
    <scope>NUCLEOTIDE SEQUENCE [LARGE SCALE GENOMIC DNA]</scope>
    <source>
        <strain evidence="8 9">ZY74</strain>
    </source>
</reference>
<evidence type="ECO:0000313" key="9">
    <source>
        <dbReference type="Proteomes" id="UP000278351"/>
    </source>
</evidence>
<dbReference type="PANTHER" id="PTHR42844:SF1">
    <property type="entry name" value="DIHYDRONEOPTERIN ALDOLASE 1-RELATED"/>
    <property type="match status" value="1"/>
</dbReference>
<protein>
    <recommendedName>
        <fullName evidence="6">7,8-dihydroneopterin aldolase</fullName>
        <ecNumber evidence="6">4.1.2.25</ecNumber>
    </recommendedName>
</protein>
<evidence type="ECO:0000256" key="3">
    <source>
        <dbReference type="ARBA" id="ARBA00005708"/>
    </source>
</evidence>
<evidence type="ECO:0000256" key="2">
    <source>
        <dbReference type="ARBA" id="ARBA00005013"/>
    </source>
</evidence>
<dbReference type="InterPro" id="IPR043133">
    <property type="entry name" value="GTP-CH-I_C/QueF"/>
</dbReference>
<dbReference type="RefSeq" id="WP_123848094.1">
    <property type="nucleotide sequence ID" value="NZ_RPDH01000002.1"/>
</dbReference>
<proteinExistence type="inferred from homology"/>
<evidence type="ECO:0000256" key="6">
    <source>
        <dbReference type="RuleBase" id="RU362079"/>
    </source>
</evidence>
<sequence>MQTGREGRSSADVAGLFYSGNPFIMLHIALEGVKFYAYHGFYKEEQVIGNHFILDIKVSIHEPEHPSQLTESVNYEGLYAIAEKVMQTPQALLEQVVHDITVAIKQQYPGVQTSSVALRKQSPPFGGDVAFSAVTLEKQYVM</sequence>
<dbReference type="AlphaFoldDB" id="A0A3N4QBG4"/>
<accession>A0A3N4QBG4</accession>
<dbReference type="EMBL" id="RPDH01000002">
    <property type="protein sequence ID" value="RPE09094.1"/>
    <property type="molecule type" value="Genomic_DNA"/>
</dbReference>
<keyword evidence="9" id="KW-1185">Reference proteome</keyword>
<dbReference type="UniPathway" id="UPA00077">
    <property type="reaction ID" value="UER00154"/>
</dbReference>
<evidence type="ECO:0000256" key="1">
    <source>
        <dbReference type="ARBA" id="ARBA00001353"/>
    </source>
</evidence>
<organism evidence="8 9">
    <name type="scientific">Chitinophaga lutea</name>
    <dbReference type="NCBI Taxonomy" id="2488634"/>
    <lineage>
        <taxon>Bacteria</taxon>
        <taxon>Pseudomonadati</taxon>
        <taxon>Bacteroidota</taxon>
        <taxon>Chitinophagia</taxon>
        <taxon>Chitinophagales</taxon>
        <taxon>Chitinophagaceae</taxon>
        <taxon>Chitinophaga</taxon>
    </lineage>
</organism>
<comment type="pathway">
    <text evidence="2 6">Cofactor biosynthesis; tetrahydrofolate biosynthesis; 2-amino-4-hydroxy-6-hydroxymethyl-7,8-dihydropteridine diphosphate from 7,8-dihydroneopterin triphosphate: step 3/4.</text>
</comment>
<dbReference type="InterPro" id="IPR006157">
    <property type="entry name" value="FolB_dom"/>
</dbReference>
<gene>
    <name evidence="8" type="primary">folB</name>
    <name evidence="8" type="ORF">EGT74_18980</name>
</gene>
<evidence type="ECO:0000256" key="4">
    <source>
        <dbReference type="ARBA" id="ARBA00022909"/>
    </source>
</evidence>
<dbReference type="SUPFAM" id="SSF55620">
    <property type="entry name" value="Tetrahydrobiopterin biosynthesis enzymes-like"/>
    <property type="match status" value="1"/>
</dbReference>
<comment type="similarity">
    <text evidence="3 6">Belongs to the DHNA family.</text>
</comment>
<comment type="caution">
    <text evidence="8">The sequence shown here is derived from an EMBL/GenBank/DDBJ whole genome shotgun (WGS) entry which is preliminary data.</text>
</comment>
<dbReference type="GO" id="GO:0046656">
    <property type="term" value="P:folic acid biosynthetic process"/>
    <property type="evidence" value="ECO:0007669"/>
    <property type="project" value="UniProtKB-UniRule"/>
</dbReference>
<name>A0A3N4QBG4_9BACT</name>
<dbReference type="EC" id="4.1.2.25" evidence="6"/>
<evidence type="ECO:0000313" key="8">
    <source>
        <dbReference type="EMBL" id="RPE09094.1"/>
    </source>
</evidence>
<dbReference type="OrthoDB" id="9803748at2"/>
<keyword evidence="4 6" id="KW-0289">Folate biosynthesis</keyword>
<feature type="domain" description="Dihydroneopterin aldolase/epimerase" evidence="7">
    <location>
        <begin position="28"/>
        <end position="138"/>
    </location>
</feature>
<comment type="function">
    <text evidence="6">Catalyzes the conversion of 7,8-dihydroneopterin to 6-hydroxymethyl-7,8-dihydropterin.</text>
</comment>
<dbReference type="Pfam" id="PF02152">
    <property type="entry name" value="FolB"/>
    <property type="match status" value="1"/>
</dbReference>
<comment type="catalytic activity">
    <reaction evidence="1 6">
        <text>7,8-dihydroneopterin = 6-hydroxymethyl-7,8-dihydropterin + glycolaldehyde</text>
        <dbReference type="Rhea" id="RHEA:10540"/>
        <dbReference type="ChEBI" id="CHEBI:17001"/>
        <dbReference type="ChEBI" id="CHEBI:17071"/>
        <dbReference type="ChEBI" id="CHEBI:44841"/>
        <dbReference type="EC" id="4.1.2.25"/>
    </reaction>
</comment>
<dbReference type="InterPro" id="IPR006156">
    <property type="entry name" value="Dihydroneopterin_aldolase"/>
</dbReference>
<dbReference type="PANTHER" id="PTHR42844">
    <property type="entry name" value="DIHYDRONEOPTERIN ALDOLASE 1-RELATED"/>
    <property type="match status" value="1"/>
</dbReference>
<evidence type="ECO:0000256" key="5">
    <source>
        <dbReference type="ARBA" id="ARBA00023239"/>
    </source>
</evidence>
<keyword evidence="5 6" id="KW-0456">Lyase</keyword>
<dbReference type="Proteomes" id="UP000278351">
    <property type="component" value="Unassembled WGS sequence"/>
</dbReference>
<dbReference type="NCBIfam" id="TIGR00526">
    <property type="entry name" value="folB_dom"/>
    <property type="match status" value="1"/>
</dbReference>
<dbReference type="GO" id="GO:0046654">
    <property type="term" value="P:tetrahydrofolate biosynthetic process"/>
    <property type="evidence" value="ECO:0007669"/>
    <property type="project" value="UniProtKB-UniRule"/>
</dbReference>
<evidence type="ECO:0000259" key="7">
    <source>
        <dbReference type="SMART" id="SM00905"/>
    </source>
</evidence>
<dbReference type="GO" id="GO:0004150">
    <property type="term" value="F:dihydroneopterin aldolase activity"/>
    <property type="evidence" value="ECO:0007669"/>
    <property type="project" value="UniProtKB-UniRule"/>
</dbReference>